<comment type="caution">
    <text evidence="1">The sequence shown here is derived from an EMBL/GenBank/DDBJ whole genome shotgun (WGS) entry which is preliminary data.</text>
</comment>
<sequence>MINIVFICSILVMGTLALEAENLFPETYLRLGLQESGKENTGRPDVLSYLSLVLERSVQKSERLLETTQVKDVITIFHGSSAPSLGIGQYIDRIFKYSCCSPSCFVVAHVYLERFIQRTNAILTSLNCHRLIITSIMVAAKFVDDAFFNNAYYARVGGVSTSELNKLEMKFLFGLDFRLHVSVDTFRKYCLLLEREGNGGGQQIERSIQACRIKENWSSKDDSTCAATIAR</sequence>
<evidence type="ECO:0000313" key="2">
    <source>
        <dbReference type="Proteomes" id="UP001060085"/>
    </source>
</evidence>
<dbReference type="EMBL" id="CM044701">
    <property type="protein sequence ID" value="KAI5680282.1"/>
    <property type="molecule type" value="Genomic_DNA"/>
</dbReference>
<gene>
    <name evidence="1" type="ORF">M9H77_01509</name>
</gene>
<accession>A0ACC0C5Y9</accession>
<dbReference type="Proteomes" id="UP001060085">
    <property type="component" value="Linkage Group LG01"/>
</dbReference>
<keyword evidence="2" id="KW-1185">Reference proteome</keyword>
<evidence type="ECO:0000313" key="1">
    <source>
        <dbReference type="EMBL" id="KAI5680282.1"/>
    </source>
</evidence>
<proteinExistence type="predicted"/>
<organism evidence="1 2">
    <name type="scientific">Catharanthus roseus</name>
    <name type="common">Madagascar periwinkle</name>
    <name type="synonym">Vinca rosea</name>
    <dbReference type="NCBI Taxonomy" id="4058"/>
    <lineage>
        <taxon>Eukaryota</taxon>
        <taxon>Viridiplantae</taxon>
        <taxon>Streptophyta</taxon>
        <taxon>Embryophyta</taxon>
        <taxon>Tracheophyta</taxon>
        <taxon>Spermatophyta</taxon>
        <taxon>Magnoliopsida</taxon>
        <taxon>eudicotyledons</taxon>
        <taxon>Gunneridae</taxon>
        <taxon>Pentapetalae</taxon>
        <taxon>asterids</taxon>
        <taxon>lamiids</taxon>
        <taxon>Gentianales</taxon>
        <taxon>Apocynaceae</taxon>
        <taxon>Rauvolfioideae</taxon>
        <taxon>Vinceae</taxon>
        <taxon>Catharanthinae</taxon>
        <taxon>Catharanthus</taxon>
    </lineage>
</organism>
<reference evidence="2" key="1">
    <citation type="journal article" date="2023" name="Nat. Plants">
        <title>Single-cell RNA sequencing provides a high-resolution roadmap for understanding the multicellular compartmentation of specialized metabolism.</title>
        <authorList>
            <person name="Sun S."/>
            <person name="Shen X."/>
            <person name="Li Y."/>
            <person name="Li Y."/>
            <person name="Wang S."/>
            <person name="Li R."/>
            <person name="Zhang H."/>
            <person name="Shen G."/>
            <person name="Guo B."/>
            <person name="Wei J."/>
            <person name="Xu J."/>
            <person name="St-Pierre B."/>
            <person name="Chen S."/>
            <person name="Sun C."/>
        </authorList>
    </citation>
    <scope>NUCLEOTIDE SEQUENCE [LARGE SCALE GENOMIC DNA]</scope>
</reference>
<protein>
    <submittedName>
        <fullName evidence="1">Uncharacterized protein</fullName>
    </submittedName>
</protein>
<name>A0ACC0C5Y9_CATRO</name>